<dbReference type="AlphaFoldDB" id="A0AAP0S667"/>
<keyword evidence="1" id="KW-0175">Coiled coil</keyword>
<protein>
    <submittedName>
        <fullName evidence="3">Uncharacterized protein</fullName>
    </submittedName>
</protein>
<proteinExistence type="predicted"/>
<gene>
    <name evidence="3" type="ORF">L1049_016312</name>
</gene>
<dbReference type="InterPro" id="IPR044194">
    <property type="entry name" value="BLISTER"/>
</dbReference>
<dbReference type="Proteomes" id="UP001415857">
    <property type="component" value="Unassembled WGS sequence"/>
</dbReference>
<feature type="coiled-coil region" evidence="1">
    <location>
        <begin position="206"/>
        <end position="272"/>
    </location>
</feature>
<name>A0AAP0S667_LIQFO</name>
<comment type="caution">
    <text evidence="3">The sequence shown here is derived from an EMBL/GenBank/DDBJ whole genome shotgun (WGS) entry which is preliminary data.</text>
</comment>
<reference evidence="3 4" key="1">
    <citation type="journal article" date="2024" name="Plant J.">
        <title>Genome sequences and population genomics reveal climatic adaptation and genomic divergence between two closely related sweetgum species.</title>
        <authorList>
            <person name="Xu W.Q."/>
            <person name="Ren C.Q."/>
            <person name="Zhang X.Y."/>
            <person name="Comes H.P."/>
            <person name="Liu X.H."/>
            <person name="Li Y.G."/>
            <person name="Kettle C.J."/>
            <person name="Jalonen R."/>
            <person name="Gaisberger H."/>
            <person name="Ma Y.Z."/>
            <person name="Qiu Y.X."/>
        </authorList>
    </citation>
    <scope>NUCLEOTIDE SEQUENCE [LARGE SCALE GENOMIC DNA]</scope>
    <source>
        <strain evidence="3">Hangzhou</strain>
    </source>
</reference>
<sequence>MPRVSSPSSFPLNEPEKTGLFMSNSSKVHTTNILGPSASQKPYTDIKTVEPFSLLGSPNMRSPFEHSMNSSVSGSNGGDLLRESAYQNSMERKHESHLQKQHEDFAALEQHIEDLTREKFSLQRALEASQAFAESLAAENSSLTESYNQQRSAVNQLKSDMENLQEEIKAQLVEHESIKMEYGNAQLECNAADERAKVLASEVIGLEEKALRLRSSELKLERQLENSQAEISLYKKKMSSLQREHQDLQLTIDALQEEKKLLQSKIRKSSAECKFH</sequence>
<feature type="compositionally biased region" description="Polar residues" evidence="2">
    <location>
        <begin position="1"/>
        <end position="11"/>
    </location>
</feature>
<evidence type="ECO:0000256" key="1">
    <source>
        <dbReference type="SAM" id="Coils"/>
    </source>
</evidence>
<feature type="coiled-coil region" evidence="1">
    <location>
        <begin position="98"/>
        <end position="181"/>
    </location>
</feature>
<evidence type="ECO:0000256" key="2">
    <source>
        <dbReference type="SAM" id="MobiDB-lite"/>
    </source>
</evidence>
<keyword evidence="4" id="KW-1185">Reference proteome</keyword>
<organism evidence="3 4">
    <name type="scientific">Liquidambar formosana</name>
    <name type="common">Formosan gum</name>
    <dbReference type="NCBI Taxonomy" id="63359"/>
    <lineage>
        <taxon>Eukaryota</taxon>
        <taxon>Viridiplantae</taxon>
        <taxon>Streptophyta</taxon>
        <taxon>Embryophyta</taxon>
        <taxon>Tracheophyta</taxon>
        <taxon>Spermatophyta</taxon>
        <taxon>Magnoliopsida</taxon>
        <taxon>eudicotyledons</taxon>
        <taxon>Gunneridae</taxon>
        <taxon>Pentapetalae</taxon>
        <taxon>Saxifragales</taxon>
        <taxon>Altingiaceae</taxon>
        <taxon>Liquidambar</taxon>
    </lineage>
</organism>
<dbReference type="GO" id="GO:0040008">
    <property type="term" value="P:regulation of growth"/>
    <property type="evidence" value="ECO:0007669"/>
    <property type="project" value="InterPro"/>
</dbReference>
<dbReference type="PANTHER" id="PTHR47490:SF2">
    <property type="entry name" value="PROTEIN BLISTER"/>
    <property type="match status" value="1"/>
</dbReference>
<feature type="region of interest" description="Disordered" evidence="2">
    <location>
        <begin position="1"/>
        <end position="23"/>
    </location>
</feature>
<dbReference type="PANTHER" id="PTHR47490">
    <property type="entry name" value="PROTEIN BLISTER"/>
    <property type="match status" value="1"/>
</dbReference>
<dbReference type="EMBL" id="JBBPBK010000003">
    <property type="protein sequence ID" value="KAK9287870.1"/>
    <property type="molecule type" value="Genomic_DNA"/>
</dbReference>
<evidence type="ECO:0000313" key="4">
    <source>
        <dbReference type="Proteomes" id="UP001415857"/>
    </source>
</evidence>
<evidence type="ECO:0000313" key="3">
    <source>
        <dbReference type="EMBL" id="KAK9287870.1"/>
    </source>
</evidence>
<dbReference type="Gene3D" id="1.10.287.1490">
    <property type="match status" value="1"/>
</dbReference>
<accession>A0AAP0S667</accession>